<evidence type="ECO:0000256" key="1">
    <source>
        <dbReference type="SAM" id="MobiDB-lite"/>
    </source>
</evidence>
<evidence type="ECO:0000313" key="3">
    <source>
        <dbReference type="Proteomes" id="UP001187192"/>
    </source>
</evidence>
<protein>
    <submittedName>
        <fullName evidence="2">Uncharacterized protein</fullName>
    </submittedName>
</protein>
<reference evidence="2" key="1">
    <citation type="submission" date="2023-07" db="EMBL/GenBank/DDBJ databases">
        <title>draft genome sequence of fig (Ficus carica).</title>
        <authorList>
            <person name="Takahashi T."/>
            <person name="Nishimura K."/>
        </authorList>
    </citation>
    <scope>NUCLEOTIDE SEQUENCE</scope>
</reference>
<keyword evidence="3" id="KW-1185">Reference proteome</keyword>
<organism evidence="2 3">
    <name type="scientific">Ficus carica</name>
    <name type="common">Common fig</name>
    <dbReference type="NCBI Taxonomy" id="3494"/>
    <lineage>
        <taxon>Eukaryota</taxon>
        <taxon>Viridiplantae</taxon>
        <taxon>Streptophyta</taxon>
        <taxon>Embryophyta</taxon>
        <taxon>Tracheophyta</taxon>
        <taxon>Spermatophyta</taxon>
        <taxon>Magnoliopsida</taxon>
        <taxon>eudicotyledons</taxon>
        <taxon>Gunneridae</taxon>
        <taxon>Pentapetalae</taxon>
        <taxon>rosids</taxon>
        <taxon>fabids</taxon>
        <taxon>Rosales</taxon>
        <taxon>Moraceae</taxon>
        <taxon>Ficeae</taxon>
        <taxon>Ficus</taxon>
    </lineage>
</organism>
<comment type="caution">
    <text evidence="2">The sequence shown here is derived from an EMBL/GenBank/DDBJ whole genome shotgun (WGS) entry which is preliminary data.</text>
</comment>
<dbReference type="AlphaFoldDB" id="A0AA88AGF6"/>
<feature type="region of interest" description="Disordered" evidence="1">
    <location>
        <begin position="1"/>
        <end position="52"/>
    </location>
</feature>
<accession>A0AA88AGF6</accession>
<dbReference type="Proteomes" id="UP001187192">
    <property type="component" value="Unassembled WGS sequence"/>
</dbReference>
<dbReference type="EMBL" id="BTGU01000020">
    <property type="protein sequence ID" value="GMN45478.1"/>
    <property type="molecule type" value="Genomic_DNA"/>
</dbReference>
<feature type="compositionally biased region" description="Polar residues" evidence="1">
    <location>
        <begin position="31"/>
        <end position="43"/>
    </location>
</feature>
<name>A0AA88AGF6_FICCA</name>
<sequence length="52" mass="5814">MVEPRSPEPTKCPPQIPAKGRHRSRSDETPQHTPFQIQLSKYTPDSDISAGI</sequence>
<evidence type="ECO:0000313" key="2">
    <source>
        <dbReference type="EMBL" id="GMN45478.1"/>
    </source>
</evidence>
<proteinExistence type="predicted"/>
<gene>
    <name evidence="2" type="ORF">TIFTF001_014669</name>
</gene>